<dbReference type="PRINTS" id="PR00033">
    <property type="entry name" value="HTHASNC"/>
</dbReference>
<evidence type="ECO:0000256" key="2">
    <source>
        <dbReference type="ARBA" id="ARBA00023125"/>
    </source>
</evidence>
<keyword evidence="1" id="KW-0805">Transcription regulation</keyword>
<feature type="domain" description="HTH asnC-type" evidence="5">
    <location>
        <begin position="12"/>
        <end position="53"/>
    </location>
</feature>
<evidence type="ECO:0000256" key="1">
    <source>
        <dbReference type="ARBA" id="ARBA00023015"/>
    </source>
</evidence>
<sequence>MPALTPAGPAGIDRLDRQIIHGLQLSPRVPFARLAAVLDVSEQTVSRRYQRMRTHGLIRVFGIANPVSTTSSWLLRIVCRPGTAAATAAALARRTDTSWVSIGAGGAELTCQVTVDEGSPESREGLLHHLPRASNVLSLSSHQVLHRFIGRGEADWITATDQLGSDQRRELLADGPAVAEPAAPAELTPDDRPLLVALAHDGRASYAALAEATGWTQRKVGLRLQTLASAGLVRYDLDTASTALGFREVAYLWFTVAPTDLASVGARLADHRQLAWASAVTGAASLVAIALCPDAAALYRYLTTDVAAIREVRTCETVPLVTRVKLAVSLLENGVLRGPVV</sequence>
<dbReference type="PANTHER" id="PTHR30154:SF34">
    <property type="entry name" value="TRANSCRIPTIONAL REGULATOR AZLB"/>
    <property type="match status" value="1"/>
</dbReference>
<organism evidence="6 7">
    <name type="scientific">Paractinoplanes pyxinae</name>
    <dbReference type="NCBI Taxonomy" id="2997416"/>
    <lineage>
        <taxon>Bacteria</taxon>
        <taxon>Bacillati</taxon>
        <taxon>Actinomycetota</taxon>
        <taxon>Actinomycetes</taxon>
        <taxon>Micromonosporales</taxon>
        <taxon>Micromonosporaceae</taxon>
        <taxon>Paractinoplanes</taxon>
    </lineage>
</organism>
<dbReference type="InterPro" id="IPR019888">
    <property type="entry name" value="Tscrpt_reg_AsnC-like"/>
</dbReference>
<dbReference type="Pfam" id="PF01037">
    <property type="entry name" value="AsnC_trans_reg"/>
    <property type="match status" value="1"/>
</dbReference>
<evidence type="ECO:0000259" key="5">
    <source>
        <dbReference type="Pfam" id="PF13404"/>
    </source>
</evidence>
<dbReference type="Gene3D" id="3.30.70.920">
    <property type="match status" value="1"/>
</dbReference>
<dbReference type="SUPFAM" id="SSF46785">
    <property type="entry name" value="Winged helix' DNA-binding domain"/>
    <property type="match status" value="2"/>
</dbReference>
<evidence type="ECO:0000259" key="4">
    <source>
        <dbReference type="Pfam" id="PF01037"/>
    </source>
</evidence>
<dbReference type="Pfam" id="PF13404">
    <property type="entry name" value="HTH_AsnC-type"/>
    <property type="match status" value="2"/>
</dbReference>
<reference evidence="6" key="1">
    <citation type="submission" date="2022-11" db="EMBL/GenBank/DDBJ databases">
        <authorList>
            <person name="Somphong A."/>
            <person name="Phongsopitanun W."/>
        </authorList>
    </citation>
    <scope>NUCLEOTIDE SEQUENCE</scope>
    <source>
        <strain evidence="6">Pm04-4</strain>
    </source>
</reference>
<dbReference type="InterPro" id="IPR000485">
    <property type="entry name" value="AsnC-type_HTH_dom"/>
</dbReference>
<dbReference type="InterPro" id="IPR011008">
    <property type="entry name" value="Dimeric_a/b-barrel"/>
</dbReference>
<dbReference type="PANTHER" id="PTHR30154">
    <property type="entry name" value="LEUCINE-RESPONSIVE REGULATORY PROTEIN"/>
    <property type="match status" value="1"/>
</dbReference>
<proteinExistence type="predicted"/>
<dbReference type="InterPro" id="IPR036390">
    <property type="entry name" value="WH_DNA-bd_sf"/>
</dbReference>
<dbReference type="Proteomes" id="UP001151002">
    <property type="component" value="Unassembled WGS sequence"/>
</dbReference>
<dbReference type="EMBL" id="JAPNTZ010000020">
    <property type="protein sequence ID" value="MCY1144395.1"/>
    <property type="molecule type" value="Genomic_DNA"/>
</dbReference>
<keyword evidence="7" id="KW-1185">Reference proteome</keyword>
<comment type="caution">
    <text evidence="6">The sequence shown here is derived from an EMBL/GenBank/DDBJ whole genome shotgun (WGS) entry which is preliminary data.</text>
</comment>
<gene>
    <name evidence="6" type="ORF">OWR29_40910</name>
</gene>
<keyword evidence="3" id="KW-0804">Transcription</keyword>
<evidence type="ECO:0000313" key="6">
    <source>
        <dbReference type="EMBL" id="MCY1144395.1"/>
    </source>
</evidence>
<evidence type="ECO:0000256" key="3">
    <source>
        <dbReference type="ARBA" id="ARBA00023163"/>
    </source>
</evidence>
<dbReference type="SMART" id="SM00344">
    <property type="entry name" value="HTH_ASNC"/>
    <property type="match status" value="2"/>
</dbReference>
<name>A0ABT4BCZ6_9ACTN</name>
<feature type="domain" description="HTH asnC-type" evidence="5">
    <location>
        <begin position="191"/>
        <end position="227"/>
    </location>
</feature>
<evidence type="ECO:0000313" key="7">
    <source>
        <dbReference type="Proteomes" id="UP001151002"/>
    </source>
</evidence>
<dbReference type="SUPFAM" id="SSF54909">
    <property type="entry name" value="Dimeric alpha+beta barrel"/>
    <property type="match status" value="1"/>
</dbReference>
<accession>A0ABT4BCZ6</accession>
<keyword evidence="2" id="KW-0238">DNA-binding</keyword>
<protein>
    <submittedName>
        <fullName evidence="6">AsnC family transcriptional regulator</fullName>
    </submittedName>
</protein>
<dbReference type="InterPro" id="IPR036388">
    <property type="entry name" value="WH-like_DNA-bd_sf"/>
</dbReference>
<dbReference type="Gene3D" id="1.10.10.10">
    <property type="entry name" value="Winged helix-like DNA-binding domain superfamily/Winged helix DNA-binding domain"/>
    <property type="match status" value="2"/>
</dbReference>
<dbReference type="RefSeq" id="WP_267568978.1">
    <property type="nucleotide sequence ID" value="NZ_JAPNTZ010000020.1"/>
</dbReference>
<dbReference type="InterPro" id="IPR019887">
    <property type="entry name" value="Tscrpt_reg_AsnC/Lrp_C"/>
</dbReference>
<feature type="domain" description="Transcription regulator AsnC/Lrp ligand binding" evidence="4">
    <location>
        <begin position="254"/>
        <end position="318"/>
    </location>
</feature>